<evidence type="ECO:0008006" key="4">
    <source>
        <dbReference type="Google" id="ProtNLM"/>
    </source>
</evidence>
<evidence type="ECO:0000256" key="1">
    <source>
        <dbReference type="SAM" id="MobiDB-lite"/>
    </source>
</evidence>
<keyword evidence="3" id="KW-1185">Reference proteome</keyword>
<feature type="compositionally biased region" description="Polar residues" evidence="1">
    <location>
        <begin position="8"/>
        <end position="22"/>
    </location>
</feature>
<evidence type="ECO:0000313" key="2">
    <source>
        <dbReference type="EMBL" id="GGM31921.1"/>
    </source>
</evidence>
<proteinExistence type="predicted"/>
<feature type="region of interest" description="Disordered" evidence="1">
    <location>
        <begin position="1"/>
        <end position="30"/>
    </location>
</feature>
<gene>
    <name evidence="2" type="ORF">GCM10009425_48100</name>
</gene>
<comment type="caution">
    <text evidence="2">The sequence shown here is derived from an EMBL/GenBank/DDBJ whole genome shotgun (WGS) entry which is preliminary data.</text>
</comment>
<dbReference type="Proteomes" id="UP000616499">
    <property type="component" value="Unassembled WGS sequence"/>
</dbReference>
<protein>
    <recommendedName>
        <fullName evidence="4">Adhesin</fullName>
    </recommendedName>
</protein>
<dbReference type="RefSeq" id="WP_188868662.1">
    <property type="nucleotide sequence ID" value="NZ_BMNW01000029.1"/>
</dbReference>
<accession>A0ABQ2H3G1</accession>
<name>A0ABQ2H3G1_9PSED</name>
<dbReference type="EMBL" id="BMNW01000029">
    <property type="protein sequence ID" value="GGM31921.1"/>
    <property type="molecule type" value="Genomic_DNA"/>
</dbReference>
<organism evidence="2 3">
    <name type="scientific">Pseudomonas asuensis</name>
    <dbReference type="NCBI Taxonomy" id="1825787"/>
    <lineage>
        <taxon>Bacteria</taxon>
        <taxon>Pseudomonadati</taxon>
        <taxon>Pseudomonadota</taxon>
        <taxon>Gammaproteobacteria</taxon>
        <taxon>Pseudomonadales</taxon>
        <taxon>Pseudomonadaceae</taxon>
        <taxon>Pseudomonas</taxon>
    </lineage>
</organism>
<evidence type="ECO:0000313" key="3">
    <source>
        <dbReference type="Proteomes" id="UP000616499"/>
    </source>
</evidence>
<sequence length="131" mass="14026">MSPLLSGIPTQHYTGSINTDQPSAAARSPTPHAHLAALSLTSLSPNAHLALDQTEAQPNNHHQLMALLARNGIADGTMHLRSTQGADAHYEQQVNVLPENDVANLTVRTRLNEQAQYDIAGIDLHVPSSGR</sequence>
<reference evidence="3" key="1">
    <citation type="journal article" date="2019" name="Int. J. Syst. Evol. Microbiol.">
        <title>The Global Catalogue of Microorganisms (GCM) 10K type strain sequencing project: providing services to taxonomists for standard genome sequencing and annotation.</title>
        <authorList>
            <consortium name="The Broad Institute Genomics Platform"/>
            <consortium name="The Broad Institute Genome Sequencing Center for Infectious Disease"/>
            <person name="Wu L."/>
            <person name="Ma J."/>
        </authorList>
    </citation>
    <scope>NUCLEOTIDE SEQUENCE [LARGE SCALE GENOMIC DNA]</scope>
    <source>
        <strain evidence="3">JCM 13501</strain>
    </source>
</reference>